<protein>
    <recommendedName>
        <fullName evidence="2">Outer membrane protein beta-barrel domain-containing protein</fullName>
    </recommendedName>
</protein>
<name>X1AMH5_9ZZZZ</name>
<dbReference type="AlphaFoldDB" id="X1AMH5"/>
<evidence type="ECO:0000313" key="1">
    <source>
        <dbReference type="EMBL" id="GAG61101.1"/>
    </source>
</evidence>
<sequence length="194" mass="21563">MVSATPYPAIEEPQEKKGLEVGFTWGLSIGVPIVLNVPRETVRPGANINFFGGADFGWFVIGGDAGLQWNPIDLANVPNASGRHPLTRIYLSLPEVRFQVPDLKVVLPYITGAFDMNFWNFAETQVGCGYWYCSQYSVYRFTPGFTGKAGLGFHIKGGVYIDAGFQYSFTGKGNFFDQSGWWLAPYVGVLIRRR</sequence>
<comment type="caution">
    <text evidence="1">The sequence shown here is derived from an EMBL/GenBank/DDBJ whole genome shotgun (WGS) entry which is preliminary data.</text>
</comment>
<organism evidence="1">
    <name type="scientific">marine sediment metagenome</name>
    <dbReference type="NCBI Taxonomy" id="412755"/>
    <lineage>
        <taxon>unclassified sequences</taxon>
        <taxon>metagenomes</taxon>
        <taxon>ecological metagenomes</taxon>
    </lineage>
</organism>
<gene>
    <name evidence="1" type="ORF">S01H4_14372</name>
</gene>
<evidence type="ECO:0008006" key="2">
    <source>
        <dbReference type="Google" id="ProtNLM"/>
    </source>
</evidence>
<dbReference type="InterPro" id="IPR011250">
    <property type="entry name" value="OMP/PagP_B-barrel"/>
</dbReference>
<dbReference type="SUPFAM" id="SSF56925">
    <property type="entry name" value="OMPA-like"/>
    <property type="match status" value="1"/>
</dbReference>
<dbReference type="EMBL" id="BART01006305">
    <property type="protein sequence ID" value="GAG61101.1"/>
    <property type="molecule type" value="Genomic_DNA"/>
</dbReference>
<reference evidence="1" key="1">
    <citation type="journal article" date="2014" name="Front. Microbiol.">
        <title>High frequency of phylogenetically diverse reductive dehalogenase-homologous genes in deep subseafloor sedimentary metagenomes.</title>
        <authorList>
            <person name="Kawai M."/>
            <person name="Futagami T."/>
            <person name="Toyoda A."/>
            <person name="Takaki Y."/>
            <person name="Nishi S."/>
            <person name="Hori S."/>
            <person name="Arai W."/>
            <person name="Tsubouchi T."/>
            <person name="Morono Y."/>
            <person name="Uchiyama I."/>
            <person name="Ito T."/>
            <person name="Fujiyama A."/>
            <person name="Inagaki F."/>
            <person name="Takami H."/>
        </authorList>
    </citation>
    <scope>NUCLEOTIDE SEQUENCE</scope>
    <source>
        <strain evidence="1">Expedition CK06-06</strain>
    </source>
</reference>
<accession>X1AMH5</accession>
<proteinExistence type="predicted"/>